<reference evidence="4 5" key="1">
    <citation type="journal article" date="2019" name="Mol. Ecol. Resour.">
        <title>Chromosome-level genome assembly of Triplophysa tibetana, a fish adapted to the harsh high-altitude environment of the Tibetan Plateau.</title>
        <authorList>
            <person name="Yang X."/>
            <person name="Liu H."/>
            <person name="Ma Z."/>
            <person name="Zou Y."/>
            <person name="Zou M."/>
            <person name="Mao Y."/>
            <person name="Li X."/>
            <person name="Wang H."/>
            <person name="Chen T."/>
            <person name="Wang W."/>
            <person name="Yang R."/>
        </authorList>
    </citation>
    <scope>NUCLEOTIDE SEQUENCE [LARGE SCALE GENOMIC DNA]</scope>
    <source>
        <strain evidence="4">TTIB1903HZAU</strain>
        <tissue evidence="4">Muscle</tissue>
    </source>
</reference>
<evidence type="ECO:0000259" key="3">
    <source>
        <dbReference type="Pfam" id="PF13873"/>
    </source>
</evidence>
<dbReference type="InterPro" id="IPR028002">
    <property type="entry name" value="Myb_DNA-bind_5"/>
</dbReference>
<feature type="domain" description="Myb/SANT-like DNA-binding" evidence="3">
    <location>
        <begin position="8"/>
        <end position="84"/>
    </location>
</feature>
<comment type="caution">
    <text evidence="4">The sequence shown here is derived from an EMBL/GenBank/DDBJ whole genome shotgun (WGS) entry which is preliminary data.</text>
</comment>
<dbReference type="AlphaFoldDB" id="A0A5A9PIJ5"/>
<sequence length="308" mass="34092">MAEQKKTRKDTFQKDEINVLLEEIEKNKDVIFTRFKGHHTNKEKQNIWEDIATKLTATRGVQRSGKEVRKKGQDFASLAKRKRALQRTAIKKTGGGTNESPLLTAEEEKALSILGTSASDGISGGIDIHGGVGITQPEPEPEPEPESGPSCSEDSSVSSAISEHLPSPSPPKNPPRPQPPSSVVQTAATTTQQFENVCSCSQDLVQLEREKLDVLKDIRQCLQEANERDNNFQQQLIELKKANLALEERRLALEEMSFARPSISVPIILPEDTGNVIYCFSNLCNVKCFLYVVMTHLTVQCILQVVGN</sequence>
<accession>A0A5A9PIJ5</accession>
<dbReference type="Gene3D" id="1.10.10.60">
    <property type="entry name" value="Homeodomain-like"/>
    <property type="match status" value="1"/>
</dbReference>
<evidence type="ECO:0000313" key="4">
    <source>
        <dbReference type="EMBL" id="KAA0722194.1"/>
    </source>
</evidence>
<dbReference type="EMBL" id="SOYY01000004">
    <property type="protein sequence ID" value="KAA0722194.1"/>
    <property type="molecule type" value="Genomic_DNA"/>
</dbReference>
<keyword evidence="1" id="KW-0175">Coiled coil</keyword>
<feature type="compositionally biased region" description="Low complexity" evidence="2">
    <location>
        <begin position="147"/>
        <end position="163"/>
    </location>
</feature>
<organism evidence="4 5">
    <name type="scientific">Triplophysa tibetana</name>
    <dbReference type="NCBI Taxonomy" id="1572043"/>
    <lineage>
        <taxon>Eukaryota</taxon>
        <taxon>Metazoa</taxon>
        <taxon>Chordata</taxon>
        <taxon>Craniata</taxon>
        <taxon>Vertebrata</taxon>
        <taxon>Euteleostomi</taxon>
        <taxon>Actinopterygii</taxon>
        <taxon>Neopterygii</taxon>
        <taxon>Teleostei</taxon>
        <taxon>Ostariophysi</taxon>
        <taxon>Cypriniformes</taxon>
        <taxon>Nemacheilidae</taxon>
        <taxon>Triplophysa</taxon>
    </lineage>
</organism>
<feature type="coiled-coil region" evidence="1">
    <location>
        <begin position="204"/>
        <end position="256"/>
    </location>
</feature>
<keyword evidence="5" id="KW-1185">Reference proteome</keyword>
<feature type="region of interest" description="Disordered" evidence="2">
    <location>
        <begin position="119"/>
        <end position="187"/>
    </location>
</feature>
<proteinExistence type="predicted"/>
<gene>
    <name evidence="4" type="ORF">E1301_Tti009058</name>
</gene>
<dbReference type="Pfam" id="PF13873">
    <property type="entry name" value="Myb_DNA-bind_5"/>
    <property type="match status" value="1"/>
</dbReference>
<evidence type="ECO:0000256" key="1">
    <source>
        <dbReference type="SAM" id="Coils"/>
    </source>
</evidence>
<dbReference type="GO" id="GO:0005634">
    <property type="term" value="C:nucleus"/>
    <property type="evidence" value="ECO:0007669"/>
    <property type="project" value="TreeGrafter"/>
</dbReference>
<feature type="compositionally biased region" description="Gly residues" evidence="2">
    <location>
        <begin position="122"/>
        <end position="133"/>
    </location>
</feature>
<evidence type="ECO:0000256" key="2">
    <source>
        <dbReference type="SAM" id="MobiDB-lite"/>
    </source>
</evidence>
<evidence type="ECO:0000313" key="5">
    <source>
        <dbReference type="Proteomes" id="UP000324632"/>
    </source>
</evidence>
<dbReference type="Proteomes" id="UP000324632">
    <property type="component" value="Chromosome 4"/>
</dbReference>
<dbReference type="PANTHER" id="PTHR23098:SF23">
    <property type="entry name" value="MYB-RELATED TRANSCRIPTION FACTOR, PARTNER OF PROFILIN-LIKE ISOFORM X2-RELATED"/>
    <property type="match status" value="1"/>
</dbReference>
<protein>
    <recommendedName>
        <fullName evidence="3">Myb/SANT-like DNA-binding domain-containing protein</fullName>
    </recommendedName>
</protein>
<name>A0A5A9PIJ5_9TELE</name>
<feature type="compositionally biased region" description="Pro residues" evidence="2">
    <location>
        <begin position="167"/>
        <end position="180"/>
    </location>
</feature>
<dbReference type="PANTHER" id="PTHR23098">
    <property type="entry name" value="AGAP001331-PA-RELATED"/>
    <property type="match status" value="1"/>
</dbReference>